<keyword evidence="4" id="KW-1133">Transmembrane helix</keyword>
<dbReference type="InterPro" id="IPR051836">
    <property type="entry name" value="Kremen_rcpt"/>
</dbReference>
<comment type="caution">
    <text evidence="8">The sequence shown here is derived from an EMBL/GenBank/DDBJ whole genome shotgun (WGS) entry which is preliminary data.</text>
</comment>
<dbReference type="EMBL" id="MU858189">
    <property type="protein sequence ID" value="KAK4209942.1"/>
    <property type="molecule type" value="Genomic_DNA"/>
</dbReference>
<evidence type="ECO:0000256" key="6">
    <source>
        <dbReference type="ARBA" id="ARBA00023180"/>
    </source>
</evidence>
<sequence length="129" mass="13265">MPCAGNSTEICGAGNRLSVYHDPAKLGPSTGGSGLGSTKVGCYTETGAGRTLAAKGFGDDNLTLESCAIGCVGYKYWGVEYGRECFCGNTIQPAAELKADSECNMVCAGNAAELCGAGNRIMVYERVSD</sequence>
<name>A0AAN6Y4H8_9PEZI</name>
<dbReference type="PROSITE" id="PS51212">
    <property type="entry name" value="WSC"/>
    <property type="match status" value="1"/>
</dbReference>
<evidence type="ECO:0000259" key="7">
    <source>
        <dbReference type="PROSITE" id="PS51212"/>
    </source>
</evidence>
<keyword evidence="2" id="KW-0812">Transmembrane</keyword>
<dbReference type="PANTHER" id="PTHR24269">
    <property type="entry name" value="KREMEN PROTEIN"/>
    <property type="match status" value="1"/>
</dbReference>
<dbReference type="InterPro" id="IPR002889">
    <property type="entry name" value="WSC_carb-bd"/>
</dbReference>
<evidence type="ECO:0000256" key="3">
    <source>
        <dbReference type="ARBA" id="ARBA00022729"/>
    </source>
</evidence>
<evidence type="ECO:0000256" key="4">
    <source>
        <dbReference type="ARBA" id="ARBA00022989"/>
    </source>
</evidence>
<dbReference type="PANTHER" id="PTHR24269:SF16">
    <property type="entry name" value="PROTEIN SLG1"/>
    <property type="match status" value="1"/>
</dbReference>
<keyword evidence="6" id="KW-0325">Glycoprotein</keyword>
<gene>
    <name evidence="8" type="ORF">QBC37DRAFT_429574</name>
</gene>
<keyword evidence="9" id="KW-1185">Reference proteome</keyword>
<evidence type="ECO:0000256" key="2">
    <source>
        <dbReference type="ARBA" id="ARBA00022692"/>
    </source>
</evidence>
<organism evidence="8 9">
    <name type="scientific">Rhypophila decipiens</name>
    <dbReference type="NCBI Taxonomy" id="261697"/>
    <lineage>
        <taxon>Eukaryota</taxon>
        <taxon>Fungi</taxon>
        <taxon>Dikarya</taxon>
        <taxon>Ascomycota</taxon>
        <taxon>Pezizomycotina</taxon>
        <taxon>Sordariomycetes</taxon>
        <taxon>Sordariomycetidae</taxon>
        <taxon>Sordariales</taxon>
        <taxon>Naviculisporaceae</taxon>
        <taxon>Rhypophila</taxon>
    </lineage>
</organism>
<evidence type="ECO:0000256" key="1">
    <source>
        <dbReference type="ARBA" id="ARBA00004167"/>
    </source>
</evidence>
<dbReference type="GO" id="GO:0005886">
    <property type="term" value="C:plasma membrane"/>
    <property type="evidence" value="ECO:0007669"/>
    <property type="project" value="TreeGrafter"/>
</dbReference>
<dbReference type="Pfam" id="PF01822">
    <property type="entry name" value="WSC"/>
    <property type="match status" value="1"/>
</dbReference>
<evidence type="ECO:0000256" key="5">
    <source>
        <dbReference type="ARBA" id="ARBA00023136"/>
    </source>
</evidence>
<dbReference type="Proteomes" id="UP001301769">
    <property type="component" value="Unassembled WGS sequence"/>
</dbReference>
<protein>
    <submittedName>
        <fullName evidence="8">WSC domain-containing protein</fullName>
    </submittedName>
</protein>
<reference evidence="8" key="1">
    <citation type="journal article" date="2023" name="Mol. Phylogenet. Evol.">
        <title>Genome-scale phylogeny and comparative genomics of the fungal order Sordariales.</title>
        <authorList>
            <person name="Hensen N."/>
            <person name="Bonometti L."/>
            <person name="Westerberg I."/>
            <person name="Brannstrom I.O."/>
            <person name="Guillou S."/>
            <person name="Cros-Aarteil S."/>
            <person name="Calhoun S."/>
            <person name="Haridas S."/>
            <person name="Kuo A."/>
            <person name="Mondo S."/>
            <person name="Pangilinan J."/>
            <person name="Riley R."/>
            <person name="LaButti K."/>
            <person name="Andreopoulos B."/>
            <person name="Lipzen A."/>
            <person name="Chen C."/>
            <person name="Yan M."/>
            <person name="Daum C."/>
            <person name="Ng V."/>
            <person name="Clum A."/>
            <person name="Steindorff A."/>
            <person name="Ohm R.A."/>
            <person name="Martin F."/>
            <person name="Silar P."/>
            <person name="Natvig D.O."/>
            <person name="Lalanne C."/>
            <person name="Gautier V."/>
            <person name="Ament-Velasquez S.L."/>
            <person name="Kruys A."/>
            <person name="Hutchinson M.I."/>
            <person name="Powell A.J."/>
            <person name="Barry K."/>
            <person name="Miller A.N."/>
            <person name="Grigoriev I.V."/>
            <person name="Debuchy R."/>
            <person name="Gladieux P."/>
            <person name="Hiltunen Thoren M."/>
            <person name="Johannesson H."/>
        </authorList>
    </citation>
    <scope>NUCLEOTIDE SEQUENCE</scope>
    <source>
        <strain evidence="8">PSN293</strain>
    </source>
</reference>
<dbReference type="AlphaFoldDB" id="A0AAN6Y4H8"/>
<evidence type="ECO:0000313" key="9">
    <source>
        <dbReference type="Proteomes" id="UP001301769"/>
    </source>
</evidence>
<accession>A0AAN6Y4H8</accession>
<feature type="domain" description="WSC" evidence="7">
    <location>
        <begin position="36"/>
        <end position="127"/>
    </location>
</feature>
<dbReference type="SMART" id="SM00321">
    <property type="entry name" value="WSC"/>
    <property type="match status" value="1"/>
</dbReference>
<evidence type="ECO:0000313" key="8">
    <source>
        <dbReference type="EMBL" id="KAK4209942.1"/>
    </source>
</evidence>
<comment type="subcellular location">
    <subcellularLocation>
        <location evidence="1">Membrane</location>
        <topology evidence="1">Single-pass membrane protein</topology>
    </subcellularLocation>
</comment>
<reference evidence="8" key="2">
    <citation type="submission" date="2023-05" db="EMBL/GenBank/DDBJ databases">
        <authorList>
            <consortium name="Lawrence Berkeley National Laboratory"/>
            <person name="Steindorff A."/>
            <person name="Hensen N."/>
            <person name="Bonometti L."/>
            <person name="Westerberg I."/>
            <person name="Brannstrom I.O."/>
            <person name="Guillou S."/>
            <person name="Cros-Aarteil S."/>
            <person name="Calhoun S."/>
            <person name="Haridas S."/>
            <person name="Kuo A."/>
            <person name="Mondo S."/>
            <person name="Pangilinan J."/>
            <person name="Riley R."/>
            <person name="Labutti K."/>
            <person name="Andreopoulos B."/>
            <person name="Lipzen A."/>
            <person name="Chen C."/>
            <person name="Yanf M."/>
            <person name="Daum C."/>
            <person name="Ng V."/>
            <person name="Clum A."/>
            <person name="Ohm R."/>
            <person name="Martin F."/>
            <person name="Silar P."/>
            <person name="Natvig D."/>
            <person name="Lalanne C."/>
            <person name="Gautier V."/>
            <person name="Ament-Velasquez S.L."/>
            <person name="Kruys A."/>
            <person name="Hutchinson M.I."/>
            <person name="Powell A.J."/>
            <person name="Barry K."/>
            <person name="Miller A.N."/>
            <person name="Grigoriev I.V."/>
            <person name="Debuchy R."/>
            <person name="Gladieux P."/>
            <person name="Thoren M.H."/>
            <person name="Johannesson H."/>
        </authorList>
    </citation>
    <scope>NUCLEOTIDE SEQUENCE</scope>
    <source>
        <strain evidence="8">PSN293</strain>
    </source>
</reference>
<proteinExistence type="predicted"/>
<keyword evidence="3" id="KW-0732">Signal</keyword>
<keyword evidence="5" id="KW-0472">Membrane</keyword>